<sequence length="382" mass="42209">MPRPLTAAELALLGLLAERPRHGYELEEVIVERGMRDWTEIGFSSIYYVLARLHERGLVDERAAPSARGKPRKVYAPTPAGLRALAEAAEAVLANLVPVPAPLLLGLANQPALPPQRFAAALARRADALADRVAAVQAAADAQSDAPDFVRAIFDFSLGQLMAEQRWLTAYRESLGGKKVTAYDVKKELKNLYAPRNADWALVDVPPLAYLAVDGEGDPNTAQAYREAVEALYSVAYTIKFASKDRPFVVAPLEGLWWADDPSVFVSRDKAAWKWTMLIGLPPWITQEQVQESKNQALAKKKLPAIDRVRLDQLHEGTSAQLLHVGSYDDEAPKLAALHSEYLAAQGLQLNGQHHEIYLSDPRRTEPAKLKTILRQPVKPRE</sequence>
<dbReference type="RefSeq" id="WP_239123674.1">
    <property type="nucleotide sequence ID" value="NZ_BONY01000011.1"/>
</dbReference>
<proteinExistence type="predicted"/>
<dbReference type="InterPro" id="IPR036390">
    <property type="entry name" value="WH_DNA-bd_sf"/>
</dbReference>
<dbReference type="InterPro" id="IPR005149">
    <property type="entry name" value="Tscrpt_reg_PadR_N"/>
</dbReference>
<protein>
    <recommendedName>
        <fullName evidence="5">PadR family transcriptional regulator</fullName>
    </recommendedName>
</protein>
<comment type="caution">
    <text evidence="3">The sequence shown here is derived from an EMBL/GenBank/DDBJ whole genome shotgun (WGS) entry which is preliminary data.</text>
</comment>
<dbReference type="Gene3D" id="1.10.10.10">
    <property type="entry name" value="Winged helix-like DNA-binding domain superfamily/Winged helix DNA-binding domain"/>
    <property type="match status" value="1"/>
</dbReference>
<feature type="domain" description="Transcription regulator PadR N-terminal" evidence="1">
    <location>
        <begin position="12"/>
        <end position="87"/>
    </location>
</feature>
<evidence type="ECO:0000259" key="1">
    <source>
        <dbReference type="Pfam" id="PF03551"/>
    </source>
</evidence>
<keyword evidence="4" id="KW-1185">Reference proteome</keyword>
<accession>A0A8J3Q6J8</accession>
<feature type="domain" description="GyrI-like small molecule binding" evidence="2">
    <location>
        <begin position="202"/>
        <end position="377"/>
    </location>
</feature>
<dbReference type="InterPro" id="IPR036388">
    <property type="entry name" value="WH-like_DNA-bd_sf"/>
</dbReference>
<dbReference type="AlphaFoldDB" id="A0A8J3Q6J8"/>
<organism evidence="3 4">
    <name type="scientific">Rhizocola hellebori</name>
    <dbReference type="NCBI Taxonomy" id="1392758"/>
    <lineage>
        <taxon>Bacteria</taxon>
        <taxon>Bacillati</taxon>
        <taxon>Actinomycetota</taxon>
        <taxon>Actinomycetes</taxon>
        <taxon>Micromonosporales</taxon>
        <taxon>Micromonosporaceae</taxon>
        <taxon>Rhizocola</taxon>
    </lineage>
</organism>
<reference evidence="3" key="1">
    <citation type="submission" date="2021-01" db="EMBL/GenBank/DDBJ databases">
        <title>Whole genome shotgun sequence of Rhizocola hellebori NBRC 109834.</title>
        <authorList>
            <person name="Komaki H."/>
            <person name="Tamura T."/>
        </authorList>
    </citation>
    <scope>NUCLEOTIDE SEQUENCE</scope>
    <source>
        <strain evidence="3">NBRC 109834</strain>
    </source>
</reference>
<evidence type="ECO:0008006" key="5">
    <source>
        <dbReference type="Google" id="ProtNLM"/>
    </source>
</evidence>
<dbReference type="PANTHER" id="PTHR43252">
    <property type="entry name" value="TRANSCRIPTIONAL REGULATOR YQJI"/>
    <property type="match status" value="1"/>
</dbReference>
<dbReference type="InterPro" id="IPR029442">
    <property type="entry name" value="GyrI-like"/>
</dbReference>
<evidence type="ECO:0000313" key="4">
    <source>
        <dbReference type="Proteomes" id="UP000612899"/>
    </source>
</evidence>
<gene>
    <name evidence="3" type="ORF">Rhe02_22740</name>
</gene>
<dbReference type="PANTHER" id="PTHR43252:SF2">
    <property type="entry name" value="TRANSCRIPTION REGULATOR, PADR-LIKE FAMILY"/>
    <property type="match status" value="1"/>
</dbReference>
<dbReference type="Pfam" id="PF06445">
    <property type="entry name" value="GyrI-like"/>
    <property type="match status" value="1"/>
</dbReference>
<dbReference type="Proteomes" id="UP000612899">
    <property type="component" value="Unassembled WGS sequence"/>
</dbReference>
<evidence type="ECO:0000259" key="2">
    <source>
        <dbReference type="Pfam" id="PF06445"/>
    </source>
</evidence>
<dbReference type="InterPro" id="IPR011256">
    <property type="entry name" value="Reg_factor_effector_dom_sf"/>
</dbReference>
<dbReference type="SUPFAM" id="SSF55136">
    <property type="entry name" value="Probable bacterial effector-binding domain"/>
    <property type="match status" value="1"/>
</dbReference>
<dbReference type="Pfam" id="PF03551">
    <property type="entry name" value="PadR"/>
    <property type="match status" value="1"/>
</dbReference>
<name>A0A8J3Q6J8_9ACTN</name>
<dbReference type="Gene3D" id="3.20.80.10">
    <property type="entry name" value="Regulatory factor, effector binding domain"/>
    <property type="match status" value="1"/>
</dbReference>
<evidence type="ECO:0000313" key="3">
    <source>
        <dbReference type="EMBL" id="GIH04207.1"/>
    </source>
</evidence>
<dbReference type="SUPFAM" id="SSF46785">
    <property type="entry name" value="Winged helix' DNA-binding domain"/>
    <property type="match status" value="1"/>
</dbReference>
<dbReference type="EMBL" id="BONY01000011">
    <property type="protein sequence ID" value="GIH04207.1"/>
    <property type="molecule type" value="Genomic_DNA"/>
</dbReference>